<dbReference type="EMBL" id="LAZR01021811">
    <property type="protein sequence ID" value="KKL84039.1"/>
    <property type="molecule type" value="Genomic_DNA"/>
</dbReference>
<protein>
    <submittedName>
        <fullName evidence="1">Uncharacterized protein</fullName>
    </submittedName>
</protein>
<sequence>LTLTQKSDGKWYELARMDISGSTGTGGAGAGWVHDGTKVFTGLPGSGYRDLDLSAFVVGEALVMLRVINTATATVDYDFKADGISDEGQGEGAAGLNNLAASRTGYVVLETASNSIIEWRTGSNQATDIFLEGYIASSTAIQLGTNTAGDYVATLTDSGSSTFVILNSGTENASVTISLNQDSIDDEHINWGTSTGQVSAADIPMDALSGASFTTLQQMQNVFHSAGWLTGGNITDDGDGTITVALGEGLIRETNDDTAPMFFTHWPAESGANVNLTDNDINWVYVEYNSGSPRVIATNTERTDFHTNILLGLVQASGTTLHLNTVDKHTVGDHASRMIRRLKDTMAFSQVTGGIISATGTLNFQVTAGDFWQGLTEFSTNAFDSGSGTFNYWHIASPTGFTQIAAQQAIDATQYDDGDGILGVLSNNKYGVHWVYMEVDSDIDVLYGRGDYTLSEAEDAQPPASVPEPITTHGFLIGKIIIKKSDSAFTQIESTFQTTFTGSIAQDHGNLAGLTDDDHTQYLLADGSRALAGAWDMASQTLTNVNITSGSWTGGAITLGSYTGGAYVYTLEDSGSSTFNISGLGGETAIGTIELNQDSVDDEHINWGAGVGPVDIADVPGGTAGVYTWDFSLGTMTVPSRLANHEKHFKFNLFNPNSIFDTDTQVCFEMNLIASITITRVEITCDADPATEVNIDLKFLLMENVRVIKY</sequence>
<organism evidence="1">
    <name type="scientific">marine sediment metagenome</name>
    <dbReference type="NCBI Taxonomy" id="412755"/>
    <lineage>
        <taxon>unclassified sequences</taxon>
        <taxon>metagenomes</taxon>
        <taxon>ecological metagenomes</taxon>
    </lineage>
</organism>
<name>A0A0F9FCF0_9ZZZZ</name>
<comment type="caution">
    <text evidence="1">The sequence shown here is derived from an EMBL/GenBank/DDBJ whole genome shotgun (WGS) entry which is preliminary data.</text>
</comment>
<evidence type="ECO:0000313" key="1">
    <source>
        <dbReference type="EMBL" id="KKL84039.1"/>
    </source>
</evidence>
<dbReference type="AlphaFoldDB" id="A0A0F9FCF0"/>
<proteinExistence type="predicted"/>
<gene>
    <name evidence="1" type="ORF">LCGC14_1968720</name>
</gene>
<feature type="non-terminal residue" evidence="1">
    <location>
        <position position="1"/>
    </location>
</feature>
<reference evidence="1" key="1">
    <citation type="journal article" date="2015" name="Nature">
        <title>Complex archaea that bridge the gap between prokaryotes and eukaryotes.</title>
        <authorList>
            <person name="Spang A."/>
            <person name="Saw J.H."/>
            <person name="Jorgensen S.L."/>
            <person name="Zaremba-Niedzwiedzka K."/>
            <person name="Martijn J."/>
            <person name="Lind A.E."/>
            <person name="van Eijk R."/>
            <person name="Schleper C."/>
            <person name="Guy L."/>
            <person name="Ettema T.J."/>
        </authorList>
    </citation>
    <scope>NUCLEOTIDE SEQUENCE</scope>
</reference>
<accession>A0A0F9FCF0</accession>